<dbReference type="SUPFAM" id="SSF55718">
    <property type="entry name" value="SCP-like"/>
    <property type="match status" value="1"/>
</dbReference>
<comment type="caution">
    <text evidence="5">The sequence shown here is derived from an EMBL/GenBank/DDBJ whole genome shotgun (WGS) entry which is preliminary data.</text>
</comment>
<gene>
    <name evidence="5" type="ORF">ACFSBH_11565</name>
</gene>
<evidence type="ECO:0000256" key="1">
    <source>
        <dbReference type="ARBA" id="ARBA00006484"/>
    </source>
</evidence>
<protein>
    <submittedName>
        <fullName evidence="5">SCP2 sterol-binding domain-containing protein</fullName>
    </submittedName>
</protein>
<sequence>MTKQTLEIDEVMSHIEMMLNERPEPIKNMKAIYLFDITDIDDGTYLLSIQNGVAEVSKDADKNKADCNLKMNTESFQKFLSGNLKGTVAFMTGKLKINGDMGKALQLESLLKQYK</sequence>
<evidence type="ECO:0000313" key="5">
    <source>
        <dbReference type="EMBL" id="MFD1608296.1"/>
    </source>
</evidence>
<keyword evidence="3" id="KW-0560">Oxidoreductase</keyword>
<accession>A0ABW4HSG7</accession>
<evidence type="ECO:0000256" key="3">
    <source>
        <dbReference type="ARBA" id="ARBA00023002"/>
    </source>
</evidence>
<evidence type="ECO:0000256" key="2">
    <source>
        <dbReference type="ARBA" id="ARBA00022857"/>
    </source>
</evidence>
<dbReference type="Pfam" id="PF02036">
    <property type="entry name" value="SCP2"/>
    <property type="match status" value="1"/>
</dbReference>
<reference evidence="6" key="1">
    <citation type="journal article" date="2019" name="Int. J. Syst. Evol. Microbiol.">
        <title>The Global Catalogue of Microorganisms (GCM) 10K type strain sequencing project: providing services to taxonomists for standard genome sequencing and annotation.</title>
        <authorList>
            <consortium name="The Broad Institute Genomics Platform"/>
            <consortium name="The Broad Institute Genome Sequencing Center for Infectious Disease"/>
            <person name="Wu L."/>
            <person name="Ma J."/>
        </authorList>
    </citation>
    <scope>NUCLEOTIDE SEQUENCE [LARGE SCALE GENOMIC DNA]</scope>
    <source>
        <strain evidence="6">CGMCC 1.12376</strain>
    </source>
</reference>
<organism evidence="5 6">
    <name type="scientific">Oceanobacillus luteolus</name>
    <dbReference type="NCBI Taxonomy" id="1274358"/>
    <lineage>
        <taxon>Bacteria</taxon>
        <taxon>Bacillati</taxon>
        <taxon>Bacillota</taxon>
        <taxon>Bacilli</taxon>
        <taxon>Bacillales</taxon>
        <taxon>Bacillaceae</taxon>
        <taxon>Oceanobacillus</taxon>
    </lineage>
</organism>
<comment type="similarity">
    <text evidence="1">Belongs to the short-chain dehydrogenases/reductases (SDR) family.</text>
</comment>
<dbReference type="Gene3D" id="3.30.1050.10">
    <property type="entry name" value="SCP2 sterol-binding domain"/>
    <property type="match status" value="1"/>
</dbReference>
<name>A0ABW4HSG7_9BACI</name>
<dbReference type="Proteomes" id="UP001597221">
    <property type="component" value="Unassembled WGS sequence"/>
</dbReference>
<keyword evidence="2" id="KW-0521">NADP</keyword>
<dbReference type="PANTHER" id="PTHR42808">
    <property type="entry name" value="HYDROXYSTEROID DEHYDROGENASE-LIKE PROTEIN 2"/>
    <property type="match status" value="1"/>
</dbReference>
<feature type="domain" description="SCP2" evidence="4">
    <location>
        <begin position="21"/>
        <end position="112"/>
    </location>
</feature>
<evidence type="ECO:0000259" key="4">
    <source>
        <dbReference type="Pfam" id="PF02036"/>
    </source>
</evidence>
<dbReference type="RefSeq" id="WP_251510425.1">
    <property type="nucleotide sequence ID" value="NZ_JAMBON010000001.1"/>
</dbReference>
<dbReference type="EMBL" id="JBHUDE010000049">
    <property type="protein sequence ID" value="MFD1608296.1"/>
    <property type="molecule type" value="Genomic_DNA"/>
</dbReference>
<proteinExistence type="inferred from homology"/>
<dbReference type="InterPro" id="IPR003033">
    <property type="entry name" value="SCP2_sterol-bd_dom"/>
</dbReference>
<keyword evidence="6" id="KW-1185">Reference proteome</keyword>
<dbReference type="PANTHER" id="PTHR42808:SF3">
    <property type="entry name" value="HYDROXYSTEROID DEHYDROGENASE-LIKE PROTEIN 2"/>
    <property type="match status" value="1"/>
</dbReference>
<evidence type="ECO:0000313" key="6">
    <source>
        <dbReference type="Proteomes" id="UP001597221"/>
    </source>
</evidence>
<dbReference type="InterPro" id="IPR036527">
    <property type="entry name" value="SCP2_sterol-bd_dom_sf"/>
</dbReference>
<dbReference type="InterPro" id="IPR051935">
    <property type="entry name" value="HSDL2"/>
</dbReference>